<dbReference type="AlphaFoldDB" id="A0A0F5Q908"/>
<dbReference type="InterPro" id="IPR009495">
    <property type="entry name" value="NrsF"/>
</dbReference>
<dbReference type="RefSeq" id="WP_046137338.1">
    <property type="nucleotide sequence ID" value="NZ_LANJ01000019.1"/>
</dbReference>
<reference evidence="2 3" key="1">
    <citation type="submission" date="2015-03" db="EMBL/GenBank/DDBJ databases">
        <authorList>
            <person name="Lepp D."/>
            <person name="Hassan Y.I."/>
            <person name="Li X.-Z."/>
            <person name="Zhou T."/>
        </authorList>
    </citation>
    <scope>NUCLEOTIDE SEQUENCE [LARGE SCALE GENOMIC DNA]</scope>
    <source>
        <strain evidence="2 3">E84</strain>
    </source>
</reference>
<dbReference type="EMBL" id="LANJ01000019">
    <property type="protein sequence ID" value="KKC37462.1"/>
    <property type="molecule type" value="Genomic_DNA"/>
</dbReference>
<comment type="caution">
    <text evidence="2">The sequence shown here is derived from an EMBL/GenBank/DDBJ whole genome shotgun (WGS) entry which is preliminary data.</text>
</comment>
<keyword evidence="1" id="KW-1133">Transmembrane helix</keyword>
<feature type="transmembrane region" description="Helical" evidence="1">
    <location>
        <begin position="189"/>
        <end position="210"/>
    </location>
</feature>
<evidence type="ECO:0008006" key="4">
    <source>
        <dbReference type="Google" id="ProtNLM"/>
    </source>
</evidence>
<evidence type="ECO:0000313" key="3">
    <source>
        <dbReference type="Proteomes" id="UP000033411"/>
    </source>
</evidence>
<keyword evidence="1" id="KW-0812">Transmembrane</keyword>
<accession>A0A0F5Q908</accession>
<dbReference type="STRING" id="1293439.WH87_13160"/>
<proteinExistence type="predicted"/>
<feature type="transmembrane region" description="Helical" evidence="1">
    <location>
        <begin position="92"/>
        <end position="111"/>
    </location>
</feature>
<feature type="transmembrane region" description="Helical" evidence="1">
    <location>
        <begin position="58"/>
        <end position="80"/>
    </location>
</feature>
<evidence type="ECO:0000256" key="1">
    <source>
        <dbReference type="SAM" id="Phobius"/>
    </source>
</evidence>
<protein>
    <recommendedName>
        <fullName evidence="4">DUF1109 family protein</fullName>
    </recommendedName>
</protein>
<feature type="transmembrane region" description="Helical" evidence="1">
    <location>
        <begin position="158"/>
        <end position="177"/>
    </location>
</feature>
<keyword evidence="3" id="KW-1185">Reference proteome</keyword>
<sequence length="212" mass="22469">MTEELIARLTADLKPVRPTAMRRLLIAVLVPALLVSAGLMLIWLGLRPDISAAFGNMMFWTKLGYTAALALFGLVATLALSRPDGHIRWPWIAALLVLAGMVVAGFTQLILAGPDNMMPLIIGSSALVCPLYVVVLSLPVLAAALAALRRFAPGRPTLAGFAAGIMSGGIGASIYSFHCDENGLMFLALWYTLGIAVVAIIGAVAGRFLLRW</sequence>
<feature type="transmembrane region" description="Helical" evidence="1">
    <location>
        <begin position="24"/>
        <end position="46"/>
    </location>
</feature>
<feature type="transmembrane region" description="Helical" evidence="1">
    <location>
        <begin position="117"/>
        <end position="146"/>
    </location>
</feature>
<dbReference type="OrthoDB" id="7764375at2"/>
<dbReference type="Proteomes" id="UP000033411">
    <property type="component" value="Unassembled WGS sequence"/>
</dbReference>
<name>A0A0F5Q908_9HYPH</name>
<evidence type="ECO:0000313" key="2">
    <source>
        <dbReference type="EMBL" id="KKC37462.1"/>
    </source>
</evidence>
<dbReference type="PATRIC" id="fig|1293439.3.peg.2240"/>
<gene>
    <name evidence="2" type="ORF">WH87_13160</name>
</gene>
<keyword evidence="1" id="KW-0472">Membrane</keyword>
<dbReference type="Pfam" id="PF06532">
    <property type="entry name" value="NrsF"/>
    <property type="match status" value="1"/>
</dbReference>
<organism evidence="2 3">
    <name type="scientific">Devosia epidermidihirudinis</name>
    <dbReference type="NCBI Taxonomy" id="1293439"/>
    <lineage>
        <taxon>Bacteria</taxon>
        <taxon>Pseudomonadati</taxon>
        <taxon>Pseudomonadota</taxon>
        <taxon>Alphaproteobacteria</taxon>
        <taxon>Hyphomicrobiales</taxon>
        <taxon>Devosiaceae</taxon>
        <taxon>Devosia</taxon>
    </lineage>
</organism>